<gene>
    <name evidence="1" type="ORF">GCM10007320_08800</name>
</gene>
<name>A0ABQ3FWK4_9BURK</name>
<proteinExistence type="predicted"/>
<dbReference type="EMBL" id="BMYK01000002">
    <property type="protein sequence ID" value="GHC72728.1"/>
    <property type="molecule type" value="Genomic_DNA"/>
</dbReference>
<comment type="caution">
    <text evidence="1">The sequence shown here is derived from an EMBL/GenBank/DDBJ whole genome shotgun (WGS) entry which is preliminary data.</text>
</comment>
<accession>A0ABQ3FWK4</accession>
<keyword evidence="2" id="KW-1185">Reference proteome</keyword>
<dbReference type="Proteomes" id="UP000626210">
    <property type="component" value="Unassembled WGS sequence"/>
</dbReference>
<organism evidence="1 2">
    <name type="scientific">Pseudorhodoferax aquiterrae</name>
    <dbReference type="NCBI Taxonomy" id="747304"/>
    <lineage>
        <taxon>Bacteria</taxon>
        <taxon>Pseudomonadati</taxon>
        <taxon>Pseudomonadota</taxon>
        <taxon>Betaproteobacteria</taxon>
        <taxon>Burkholderiales</taxon>
        <taxon>Comamonadaceae</taxon>
    </lineage>
</organism>
<protein>
    <submittedName>
        <fullName evidence="1">Uncharacterized protein</fullName>
    </submittedName>
</protein>
<evidence type="ECO:0000313" key="2">
    <source>
        <dbReference type="Proteomes" id="UP000626210"/>
    </source>
</evidence>
<sequence length="92" mass="10248">MTDSRADFIQRAGADLARQSDAKILAAIEERIGPVARIEDLEGRLTRLCSAVTTWYLDGEPILDVWPVEVVQEGMRWTALQRTRSYPVSGAS</sequence>
<evidence type="ECO:0000313" key="1">
    <source>
        <dbReference type="EMBL" id="GHC72728.1"/>
    </source>
</evidence>
<reference evidence="2" key="1">
    <citation type="journal article" date="2019" name="Int. J. Syst. Evol. Microbiol.">
        <title>The Global Catalogue of Microorganisms (GCM) 10K type strain sequencing project: providing services to taxonomists for standard genome sequencing and annotation.</title>
        <authorList>
            <consortium name="The Broad Institute Genomics Platform"/>
            <consortium name="The Broad Institute Genome Sequencing Center for Infectious Disease"/>
            <person name="Wu L."/>
            <person name="Ma J."/>
        </authorList>
    </citation>
    <scope>NUCLEOTIDE SEQUENCE [LARGE SCALE GENOMIC DNA]</scope>
    <source>
        <strain evidence="2">KCTC 23314</strain>
    </source>
</reference>